<gene>
    <name evidence="9" type="ORF">DKG74_14160</name>
</gene>
<dbReference type="PROSITE" id="PS50110">
    <property type="entry name" value="RESPONSE_REGULATORY"/>
    <property type="match status" value="1"/>
</dbReference>
<evidence type="ECO:0000259" key="8">
    <source>
        <dbReference type="PROSITE" id="PS50110"/>
    </source>
</evidence>
<evidence type="ECO:0000256" key="1">
    <source>
        <dbReference type="ARBA" id="ARBA00022553"/>
    </source>
</evidence>
<keyword evidence="1 6" id="KW-0597">Phosphoprotein</keyword>
<dbReference type="GO" id="GO:0005829">
    <property type="term" value="C:cytosol"/>
    <property type="evidence" value="ECO:0007669"/>
    <property type="project" value="TreeGrafter"/>
</dbReference>
<organism evidence="9 10">
    <name type="scientific">Zavarzinia aquatilis</name>
    <dbReference type="NCBI Taxonomy" id="2211142"/>
    <lineage>
        <taxon>Bacteria</taxon>
        <taxon>Pseudomonadati</taxon>
        <taxon>Pseudomonadota</taxon>
        <taxon>Alphaproteobacteria</taxon>
        <taxon>Rhodospirillales</taxon>
        <taxon>Zavarziniaceae</taxon>
        <taxon>Zavarzinia</taxon>
    </lineage>
</organism>
<keyword evidence="3" id="KW-0805">Transcription regulation</keyword>
<sequence length="358" mass="39004">MSAQRGEVGSPMTPGMNRSNTISTPVYVIDDDASIVEEVGDFLKLKGFVVHAFSIPAEALDSMLAEAEPFLLVTDMQMPGLSGLDLVRELRHFGGSPRIFETILFSAFADLDRAINALKLGVLDFLVKPVDLDQLVAAIHRAAEALELRRDSKPNDRDLSVQLAETLAKAKELTSTIENAAVRLSRESSVPAPSSMSTPRTSGPVPVAPPPVAQPVHRLSIGQPRTLPGQAPEDGEMLHRIKALQAARRFRDKLLPSCVDGDANWEILLYLIEQSLLHRVVSVTSACHATTLPSTTAMRKIDELVSTGWLQKRPDPSDRRRTLIAPTDLCRDRMRNYLLGLPVNIGTPGFESSVPALA</sequence>
<comment type="caution">
    <text evidence="9">The sequence shown here is derived from an EMBL/GenBank/DDBJ whole genome shotgun (WGS) entry which is preliminary data.</text>
</comment>
<dbReference type="GO" id="GO:0000976">
    <property type="term" value="F:transcription cis-regulatory region binding"/>
    <property type="evidence" value="ECO:0007669"/>
    <property type="project" value="TreeGrafter"/>
</dbReference>
<dbReference type="SMART" id="SM00448">
    <property type="entry name" value="REC"/>
    <property type="match status" value="1"/>
</dbReference>
<dbReference type="EMBL" id="QGLE01000008">
    <property type="protein sequence ID" value="PWR21146.1"/>
    <property type="molecule type" value="Genomic_DNA"/>
</dbReference>
<dbReference type="InterPro" id="IPR039420">
    <property type="entry name" value="WalR-like"/>
</dbReference>
<feature type="modified residue" description="4-aspartylphosphate" evidence="6">
    <location>
        <position position="75"/>
    </location>
</feature>
<dbReference type="AlphaFoldDB" id="A0A317E4Q2"/>
<dbReference type="Gene3D" id="3.40.50.2300">
    <property type="match status" value="1"/>
</dbReference>
<dbReference type="PANTHER" id="PTHR48111">
    <property type="entry name" value="REGULATOR OF RPOS"/>
    <property type="match status" value="1"/>
</dbReference>
<dbReference type="Pfam" id="PF00072">
    <property type="entry name" value="Response_reg"/>
    <property type="match status" value="1"/>
</dbReference>
<name>A0A317E4Q2_9PROT</name>
<protein>
    <recommendedName>
        <fullName evidence="8">Response regulatory domain-containing protein</fullName>
    </recommendedName>
</protein>
<dbReference type="InterPro" id="IPR011006">
    <property type="entry name" value="CheY-like_superfamily"/>
</dbReference>
<keyword evidence="5" id="KW-0804">Transcription</keyword>
<evidence type="ECO:0000256" key="3">
    <source>
        <dbReference type="ARBA" id="ARBA00023015"/>
    </source>
</evidence>
<evidence type="ECO:0000256" key="7">
    <source>
        <dbReference type="SAM" id="MobiDB-lite"/>
    </source>
</evidence>
<dbReference type="Proteomes" id="UP000245461">
    <property type="component" value="Unassembled WGS sequence"/>
</dbReference>
<evidence type="ECO:0000313" key="9">
    <source>
        <dbReference type="EMBL" id="PWR21146.1"/>
    </source>
</evidence>
<dbReference type="GO" id="GO:0006355">
    <property type="term" value="P:regulation of DNA-templated transcription"/>
    <property type="evidence" value="ECO:0007669"/>
    <property type="project" value="TreeGrafter"/>
</dbReference>
<dbReference type="Gene3D" id="1.10.10.10">
    <property type="entry name" value="Winged helix-like DNA-binding domain superfamily/Winged helix DNA-binding domain"/>
    <property type="match status" value="1"/>
</dbReference>
<reference evidence="9 10" key="1">
    <citation type="submission" date="2018-05" db="EMBL/GenBank/DDBJ databases">
        <title>Zavarzinia sp. HR-AS.</title>
        <authorList>
            <person name="Lee Y."/>
            <person name="Jeon C.O."/>
        </authorList>
    </citation>
    <scope>NUCLEOTIDE SEQUENCE [LARGE SCALE GENOMIC DNA]</scope>
    <source>
        <strain evidence="9 10">HR-AS</strain>
    </source>
</reference>
<accession>A0A317E4Q2</accession>
<dbReference type="InterPro" id="IPR001789">
    <property type="entry name" value="Sig_transdc_resp-reg_receiver"/>
</dbReference>
<dbReference type="OrthoDB" id="7243049at2"/>
<dbReference type="GO" id="GO:0032993">
    <property type="term" value="C:protein-DNA complex"/>
    <property type="evidence" value="ECO:0007669"/>
    <property type="project" value="TreeGrafter"/>
</dbReference>
<dbReference type="GO" id="GO:0000156">
    <property type="term" value="F:phosphorelay response regulator activity"/>
    <property type="evidence" value="ECO:0007669"/>
    <property type="project" value="TreeGrafter"/>
</dbReference>
<dbReference type="InterPro" id="IPR036390">
    <property type="entry name" value="WH_DNA-bd_sf"/>
</dbReference>
<dbReference type="PANTHER" id="PTHR48111:SF1">
    <property type="entry name" value="TWO-COMPONENT RESPONSE REGULATOR ORR33"/>
    <property type="match status" value="1"/>
</dbReference>
<keyword evidence="10" id="KW-1185">Reference proteome</keyword>
<dbReference type="SUPFAM" id="SSF52172">
    <property type="entry name" value="CheY-like"/>
    <property type="match status" value="1"/>
</dbReference>
<feature type="domain" description="Response regulatory" evidence="8">
    <location>
        <begin position="25"/>
        <end position="143"/>
    </location>
</feature>
<evidence type="ECO:0000256" key="2">
    <source>
        <dbReference type="ARBA" id="ARBA00023012"/>
    </source>
</evidence>
<dbReference type="InterPro" id="IPR036388">
    <property type="entry name" value="WH-like_DNA-bd_sf"/>
</dbReference>
<evidence type="ECO:0000313" key="10">
    <source>
        <dbReference type="Proteomes" id="UP000245461"/>
    </source>
</evidence>
<evidence type="ECO:0000256" key="6">
    <source>
        <dbReference type="PROSITE-ProRule" id="PRU00169"/>
    </source>
</evidence>
<keyword evidence="4" id="KW-0238">DNA-binding</keyword>
<keyword evidence="2" id="KW-0902">Two-component regulatory system</keyword>
<proteinExistence type="predicted"/>
<feature type="region of interest" description="Disordered" evidence="7">
    <location>
        <begin position="184"/>
        <end position="206"/>
    </location>
</feature>
<evidence type="ECO:0000256" key="5">
    <source>
        <dbReference type="ARBA" id="ARBA00023163"/>
    </source>
</evidence>
<feature type="compositionally biased region" description="Polar residues" evidence="7">
    <location>
        <begin position="187"/>
        <end position="201"/>
    </location>
</feature>
<evidence type="ECO:0000256" key="4">
    <source>
        <dbReference type="ARBA" id="ARBA00023125"/>
    </source>
</evidence>
<dbReference type="SUPFAM" id="SSF46785">
    <property type="entry name" value="Winged helix' DNA-binding domain"/>
    <property type="match status" value="1"/>
</dbReference>